<gene>
    <name evidence="4" type="ORF">KFE25_007997</name>
</gene>
<keyword evidence="5" id="KW-1185">Reference proteome</keyword>
<comment type="similarity">
    <text evidence="1">Belongs to the PPC synthetase family.</text>
</comment>
<evidence type="ECO:0000259" key="3">
    <source>
        <dbReference type="Pfam" id="PF04127"/>
    </source>
</evidence>
<sequence>MSLTALQLPDLLHAIQGQIPMGKREQLLELVQRLQSGEVRLNRGQFCQALRDILREDAPAFRRALRQLAPGGKSRSPAASDAARALGLPVAAASAPPLAVCATGVAADEAPVRDGGCAPSTPAGASHATSTVGAEDAFFDEAAQMLSFDPTECAERAERFVRSLAPDARVAIVTSGGTTVPLERNTVRFVDNFSTGGRGASCAEGLLRAGYAVLFVCRRGSAFPFARAPGGAPLDGAALHAMASDGSAVAYVDRVGERTVAANARERLLVFDFSSIFDYLVLLRLSALAVRPVGARALIVLAAAVSDFYLPVARMETHKMQSRGSGGLRLDLSEVPKLLGAYKSARTRDGAWAPDAALVSFKLETNACILAAKAAGALDTYGVDLVVANQLQTYRRKVTLVAPDTDVREGRARIRVRAPIIAGDETVDVEVDGLERRVLESESGEALEEAIVAALVQLHAERLAARAAGRARGDGGGGVGAPAGARADAAAGENAGCGKRPREPAKA</sequence>
<dbReference type="InterPro" id="IPR035929">
    <property type="entry name" value="CoaB-like_sf"/>
</dbReference>
<protein>
    <recommendedName>
        <fullName evidence="3">DNA/pantothenate metabolism flavoprotein C-terminal domain-containing protein</fullName>
    </recommendedName>
</protein>
<evidence type="ECO:0000256" key="2">
    <source>
        <dbReference type="SAM" id="MobiDB-lite"/>
    </source>
</evidence>
<dbReference type="InterPro" id="IPR007085">
    <property type="entry name" value="DNA/pantothenate-metab_flavo_C"/>
</dbReference>
<dbReference type="Gene3D" id="3.40.50.10300">
    <property type="entry name" value="CoaB-like"/>
    <property type="match status" value="1"/>
</dbReference>
<dbReference type="GO" id="GO:0003824">
    <property type="term" value="F:catalytic activity"/>
    <property type="evidence" value="ECO:0007669"/>
    <property type="project" value="UniProtKB-ARBA"/>
</dbReference>
<dbReference type="EMBL" id="JAGTXO010000007">
    <property type="protein sequence ID" value="KAG8466618.1"/>
    <property type="molecule type" value="Genomic_DNA"/>
</dbReference>
<evidence type="ECO:0000256" key="1">
    <source>
        <dbReference type="ARBA" id="ARBA00005703"/>
    </source>
</evidence>
<dbReference type="GO" id="GO:0015937">
    <property type="term" value="P:coenzyme A biosynthetic process"/>
    <property type="evidence" value="ECO:0007669"/>
    <property type="project" value="UniProtKB-ARBA"/>
</dbReference>
<proteinExistence type="inferred from homology"/>
<feature type="domain" description="DNA/pantothenate metabolism flavoprotein C-terminal" evidence="3">
    <location>
        <begin position="296"/>
        <end position="393"/>
    </location>
</feature>
<organism evidence="4 5">
    <name type="scientific">Diacronema lutheri</name>
    <name type="common">Unicellular marine alga</name>
    <name type="synonym">Monochrysis lutheri</name>
    <dbReference type="NCBI Taxonomy" id="2081491"/>
    <lineage>
        <taxon>Eukaryota</taxon>
        <taxon>Haptista</taxon>
        <taxon>Haptophyta</taxon>
        <taxon>Pavlovophyceae</taxon>
        <taxon>Pavlovales</taxon>
        <taxon>Pavlovaceae</taxon>
        <taxon>Diacronema</taxon>
    </lineage>
</organism>
<accession>A0A8J5XKU2</accession>
<comment type="caution">
    <text evidence="4">The sequence shown here is derived from an EMBL/GenBank/DDBJ whole genome shotgun (WGS) entry which is preliminary data.</text>
</comment>
<dbReference type="SUPFAM" id="SSF102645">
    <property type="entry name" value="CoaB-like"/>
    <property type="match status" value="1"/>
</dbReference>
<dbReference type="OrthoDB" id="70224at2759"/>
<reference evidence="4" key="1">
    <citation type="submission" date="2021-05" db="EMBL/GenBank/DDBJ databases">
        <title>The genome of the haptophyte Pavlova lutheri (Diacronema luteri, Pavlovales) - a model for lipid biosynthesis in eukaryotic algae.</title>
        <authorList>
            <person name="Hulatt C.J."/>
            <person name="Posewitz M.C."/>
        </authorList>
    </citation>
    <scope>NUCLEOTIDE SEQUENCE</scope>
    <source>
        <strain evidence="4">NIVA-4/92</strain>
    </source>
</reference>
<feature type="compositionally biased region" description="Low complexity" evidence="2">
    <location>
        <begin position="482"/>
        <end position="498"/>
    </location>
</feature>
<dbReference type="AlphaFoldDB" id="A0A8J5XKU2"/>
<dbReference type="Proteomes" id="UP000751190">
    <property type="component" value="Unassembled WGS sequence"/>
</dbReference>
<evidence type="ECO:0000313" key="4">
    <source>
        <dbReference type="EMBL" id="KAG8466618.1"/>
    </source>
</evidence>
<evidence type="ECO:0000313" key="5">
    <source>
        <dbReference type="Proteomes" id="UP000751190"/>
    </source>
</evidence>
<dbReference type="OMA" id="HSTDCFL"/>
<dbReference type="Pfam" id="PF04127">
    <property type="entry name" value="DFP"/>
    <property type="match status" value="1"/>
</dbReference>
<feature type="region of interest" description="Disordered" evidence="2">
    <location>
        <begin position="470"/>
        <end position="507"/>
    </location>
</feature>
<name>A0A8J5XKU2_DIALT</name>